<organism evidence="1 2">
    <name type="scientific">Apiospora phragmitis</name>
    <dbReference type="NCBI Taxonomy" id="2905665"/>
    <lineage>
        <taxon>Eukaryota</taxon>
        <taxon>Fungi</taxon>
        <taxon>Dikarya</taxon>
        <taxon>Ascomycota</taxon>
        <taxon>Pezizomycotina</taxon>
        <taxon>Sordariomycetes</taxon>
        <taxon>Xylariomycetidae</taxon>
        <taxon>Amphisphaeriales</taxon>
        <taxon>Apiosporaceae</taxon>
        <taxon>Apiospora</taxon>
    </lineage>
</organism>
<comment type="caution">
    <text evidence="1">The sequence shown here is derived from an EMBL/GenBank/DDBJ whole genome shotgun (WGS) entry which is preliminary data.</text>
</comment>
<accession>A0ABR1UJ00</accession>
<dbReference type="RefSeq" id="XP_066713486.1">
    <property type="nucleotide sequence ID" value="XM_066859897.1"/>
</dbReference>
<sequence>MAILRDLPGLEATIEVGGRALQEYDVPNTCKAGIETDILMETAEDSYTVTLDAKNIPLVISYVEATAGKSSGFRFRKQLAFPPGCHHLAIEAQCDGPRALTHRVEFEKRFLAREALARQYFDDFQYDVCRPCAIF</sequence>
<evidence type="ECO:0000313" key="2">
    <source>
        <dbReference type="Proteomes" id="UP001480595"/>
    </source>
</evidence>
<dbReference type="Proteomes" id="UP001480595">
    <property type="component" value="Unassembled WGS sequence"/>
</dbReference>
<evidence type="ECO:0000313" key="1">
    <source>
        <dbReference type="EMBL" id="KAK8058040.1"/>
    </source>
</evidence>
<keyword evidence="2" id="KW-1185">Reference proteome</keyword>
<dbReference type="EMBL" id="JAQQWL010000009">
    <property type="protein sequence ID" value="KAK8058040.1"/>
    <property type="molecule type" value="Genomic_DNA"/>
</dbReference>
<reference evidence="1 2" key="1">
    <citation type="submission" date="2023-01" db="EMBL/GenBank/DDBJ databases">
        <title>Analysis of 21 Apiospora genomes using comparative genomics revels a genus with tremendous synthesis potential of carbohydrate active enzymes and secondary metabolites.</title>
        <authorList>
            <person name="Sorensen T."/>
        </authorList>
    </citation>
    <scope>NUCLEOTIDE SEQUENCE [LARGE SCALE GENOMIC DNA]</scope>
    <source>
        <strain evidence="1 2">CBS 135458</strain>
    </source>
</reference>
<proteinExistence type="predicted"/>
<gene>
    <name evidence="1" type="ORF">PG994_008488</name>
</gene>
<dbReference type="GeneID" id="92092960"/>
<protein>
    <submittedName>
        <fullName evidence="1">Uncharacterized protein</fullName>
    </submittedName>
</protein>
<name>A0ABR1UJ00_9PEZI</name>